<dbReference type="GO" id="GO:0006935">
    <property type="term" value="P:chemotaxis"/>
    <property type="evidence" value="ECO:0007669"/>
    <property type="project" value="InterPro"/>
</dbReference>
<dbReference type="PROSITE" id="PS50111">
    <property type="entry name" value="CHEMOTAXIS_TRANSDUC_2"/>
    <property type="match status" value="1"/>
</dbReference>
<dbReference type="EMBL" id="AMZO01000006">
    <property type="protein sequence ID" value="ELR66889.1"/>
    <property type="molecule type" value="Genomic_DNA"/>
</dbReference>
<comment type="similarity">
    <text evidence="3">Belongs to the methyl-accepting chemotaxis (MCP) protein family.</text>
</comment>
<dbReference type="FunFam" id="1.10.287.950:FF:000001">
    <property type="entry name" value="Methyl-accepting chemotaxis sensory transducer"/>
    <property type="match status" value="1"/>
</dbReference>
<dbReference type="GO" id="GO:0007165">
    <property type="term" value="P:signal transduction"/>
    <property type="evidence" value="ECO:0007669"/>
    <property type="project" value="UniProtKB-KW"/>
</dbReference>
<dbReference type="CDD" id="cd06225">
    <property type="entry name" value="HAMP"/>
    <property type="match status" value="1"/>
</dbReference>
<dbReference type="InterPro" id="IPR004090">
    <property type="entry name" value="Chemotax_Me-accpt_rcpt"/>
</dbReference>
<sequence>MNSLGFKKTIIISVALLVAASLLASNWLAYLSLKESTIDAVNDKSMSTLSYEAGRIETWFINKAKSVQSVADNYDPNLTPESFVKLAKLTAEGSGFSYVVFGLDDGRAFMNESDDVWVNGIADTDKYDPRVRPWYKQGKRSDSLTLADIYTDSGTGEQLISLVKRVSNGVILGDIELSILSETVQNVNFPGAVTSIVDETGMALASNSPALKVGVRLDNLGMANVWQAVVANHELTMPYTLNGVNKVAFSREIELVNGKRWYLFIGVDESVAYAEVDKALTNAIFTSLLMLAVGIVLVVAILNFLYRPILSLKEMVTDLSQGNGDLTRRLPVTSDDDLGQISQGINVFIANLQTMMRDVSQASQHISHSVDELKKQTEVNHQVLIAHTSETDQVVAAVEEMSATASDVASNAAEASEFTHKTNSQVVESKDVVTQATTTVSQLVDEVEKTSDSITAIEKDTQEITNVLKVIGEIAEQTNLLALNAAIEAARAGEQGRGFAVVADEVRALAARTQESTGEIEQTLNNLRNGSNDAITAMDTTKSTCEKSAETTSLVARDLDTISESVNHMNDLNTQIATAAEQQSSVAGEITQNMNEIRGIVSQLSQNEEATLNETLSLAAANSQLISVVGKFKL</sequence>
<keyword evidence="5" id="KW-1133">Transmembrane helix</keyword>
<dbReference type="Proteomes" id="UP000011134">
    <property type="component" value="Unassembled WGS sequence"/>
</dbReference>
<dbReference type="Gene3D" id="1.10.287.950">
    <property type="entry name" value="Methyl-accepting chemotaxis protein"/>
    <property type="match status" value="1"/>
</dbReference>
<dbReference type="AlphaFoldDB" id="L8JH93"/>
<dbReference type="Pfam" id="PF00015">
    <property type="entry name" value="MCPsignal"/>
    <property type="match status" value="1"/>
</dbReference>
<evidence type="ECO:0000256" key="1">
    <source>
        <dbReference type="ARBA" id="ARBA00004533"/>
    </source>
</evidence>
<evidence type="ECO:0000259" key="7">
    <source>
        <dbReference type="PROSITE" id="PS50885"/>
    </source>
</evidence>
<dbReference type="PROSITE" id="PS50885">
    <property type="entry name" value="HAMP"/>
    <property type="match status" value="1"/>
</dbReference>
<accession>L8JH93</accession>
<dbReference type="InterPro" id="IPR029151">
    <property type="entry name" value="Sensor-like_sf"/>
</dbReference>
<evidence type="ECO:0000313" key="8">
    <source>
        <dbReference type="EMBL" id="ELR66889.1"/>
    </source>
</evidence>
<dbReference type="PRINTS" id="PR00260">
    <property type="entry name" value="CHEMTRNSDUCR"/>
</dbReference>
<comment type="caution">
    <text evidence="8">The sequence shown here is derived from an EMBL/GenBank/DDBJ whole genome shotgun (WGS) entry which is preliminary data.</text>
</comment>
<dbReference type="SMART" id="SM00283">
    <property type="entry name" value="MA"/>
    <property type="match status" value="1"/>
</dbReference>
<evidence type="ECO:0000256" key="2">
    <source>
        <dbReference type="ARBA" id="ARBA00023224"/>
    </source>
</evidence>
<reference evidence="8 9" key="1">
    <citation type="submission" date="2012-12" db="EMBL/GenBank/DDBJ databases">
        <title>Genome Assembly of Photobacterium sp. AK15.</title>
        <authorList>
            <person name="Khatri I."/>
            <person name="Vaidya B."/>
            <person name="Srinivas T.N.R."/>
            <person name="Subramanian S."/>
            <person name="Pinnaka A."/>
        </authorList>
    </citation>
    <scope>NUCLEOTIDE SEQUENCE [LARGE SCALE GENOMIC DNA]</scope>
    <source>
        <strain evidence="8 9">AK15</strain>
    </source>
</reference>
<dbReference type="Gene3D" id="3.30.450.20">
    <property type="entry name" value="PAS domain"/>
    <property type="match status" value="2"/>
</dbReference>
<evidence type="ECO:0000313" key="9">
    <source>
        <dbReference type="Proteomes" id="UP000011134"/>
    </source>
</evidence>
<keyword evidence="5" id="KW-0812">Transmembrane</keyword>
<evidence type="ECO:0000256" key="4">
    <source>
        <dbReference type="PROSITE-ProRule" id="PRU00284"/>
    </source>
</evidence>
<dbReference type="PATRIC" id="fig|1056511.3.peg.1417"/>
<dbReference type="PANTHER" id="PTHR32089">
    <property type="entry name" value="METHYL-ACCEPTING CHEMOTAXIS PROTEIN MCPB"/>
    <property type="match status" value="1"/>
</dbReference>
<dbReference type="SUPFAM" id="SSF58104">
    <property type="entry name" value="Methyl-accepting chemotaxis protein (MCP) signaling domain"/>
    <property type="match status" value="1"/>
</dbReference>
<gene>
    <name evidence="8" type="ORF">C942_04588</name>
</gene>
<feature type="domain" description="HAMP" evidence="7">
    <location>
        <begin position="303"/>
        <end position="357"/>
    </location>
</feature>
<evidence type="ECO:0000256" key="5">
    <source>
        <dbReference type="SAM" id="Phobius"/>
    </source>
</evidence>
<feature type="domain" description="Methyl-accepting transducer" evidence="6">
    <location>
        <begin position="362"/>
        <end position="598"/>
    </location>
</feature>
<evidence type="ECO:0000256" key="3">
    <source>
        <dbReference type="ARBA" id="ARBA00029447"/>
    </source>
</evidence>
<keyword evidence="2 4" id="KW-0807">Transducer</keyword>
<comment type="subcellular location">
    <subcellularLocation>
        <location evidence="1">Cell inner membrane</location>
    </subcellularLocation>
</comment>
<dbReference type="InterPro" id="IPR003660">
    <property type="entry name" value="HAMP_dom"/>
</dbReference>
<dbReference type="CDD" id="cd11386">
    <property type="entry name" value="MCP_signal"/>
    <property type="match status" value="1"/>
</dbReference>
<dbReference type="OrthoDB" id="2489132at2"/>
<name>L8JH93_9GAMM</name>
<feature type="transmembrane region" description="Helical" evidence="5">
    <location>
        <begin position="283"/>
        <end position="306"/>
    </location>
</feature>
<keyword evidence="5" id="KW-0472">Membrane</keyword>
<dbReference type="GO" id="GO:0004888">
    <property type="term" value="F:transmembrane signaling receptor activity"/>
    <property type="evidence" value="ECO:0007669"/>
    <property type="project" value="InterPro"/>
</dbReference>
<organism evidence="8 9">
    <name type="scientific">Photobacterium marinum</name>
    <dbReference type="NCBI Taxonomy" id="1056511"/>
    <lineage>
        <taxon>Bacteria</taxon>
        <taxon>Pseudomonadati</taxon>
        <taxon>Pseudomonadota</taxon>
        <taxon>Gammaproteobacteria</taxon>
        <taxon>Vibrionales</taxon>
        <taxon>Vibrionaceae</taxon>
        <taxon>Photobacterium</taxon>
    </lineage>
</organism>
<dbReference type="InterPro" id="IPR004089">
    <property type="entry name" value="MCPsignal_dom"/>
</dbReference>
<protein>
    <submittedName>
        <fullName evidence="8">Methyl-accepting chemotaxis protein</fullName>
    </submittedName>
</protein>
<evidence type="ECO:0000259" key="6">
    <source>
        <dbReference type="PROSITE" id="PS50111"/>
    </source>
</evidence>
<keyword evidence="9" id="KW-1185">Reference proteome</keyword>
<dbReference type="GO" id="GO:0005886">
    <property type="term" value="C:plasma membrane"/>
    <property type="evidence" value="ECO:0007669"/>
    <property type="project" value="UniProtKB-SubCell"/>
</dbReference>
<dbReference type="SUPFAM" id="SSF103190">
    <property type="entry name" value="Sensory domain-like"/>
    <property type="match status" value="1"/>
</dbReference>
<dbReference type="SMART" id="SM00304">
    <property type="entry name" value="HAMP"/>
    <property type="match status" value="1"/>
</dbReference>
<dbReference type="Pfam" id="PF00672">
    <property type="entry name" value="HAMP"/>
    <property type="match status" value="1"/>
</dbReference>
<proteinExistence type="inferred from homology"/>
<dbReference type="PANTHER" id="PTHR32089:SF55">
    <property type="entry name" value="METHYL ACCEPTING SENSORY TRANSDUCER WITH CACHE_2 SMALL MOLECULE BINDING DOMAIN"/>
    <property type="match status" value="1"/>
</dbReference>